<sequence length="670" mass="77244">MRAHTEILFCYALKDIMARVDVCPENLTTITKASKRLGCDKDEYGNDQYICLPTVDMSSLVEFCYKGIMGYNKKGNCLQASKGNLTLIPCVGFLSGCPKTSFKSSDFYKYSACQSLDLEHHCYKTDPKCPQNTDKMSETQAGFIGVIAVIPIVVLFVLFVLAYIYLRKRRKQRKTKKIAGDYIETTNEDDQEMHNFPSEEHPDRPFLNKGAEKELTDTTQHSEMESDELVEKCVKKNEKLRSSMDRLIEDTLQEMEKLFPGKEAPNEVKSAVLRVKKCIDIDAKTNDVFTNLIVVSKLFTMFTNNPNLSTFELKATRSFLSKIFKTTQFSFENIKKSSEEHRKYSIWSDDTDDVWSRAAGHEDCLIQRNRELTNIGNIAPKHEKEVLENNNCERKVGDFLSELKSKVEELIIKSEVIFVRRSTAYIDLFFRIAILHSFVLWQTFFIKRRSASNQLSTALSEIKKCQDSNLSMLQYISNPRVEHAVFLSVCHLTDNENIRNFFEIQDIKPFVLRESFYGRKHYIQWGKSPNVKLQMQSFSYKVSGTYAVTDKCEFYFISVNGREMDNIYYIRSARWEDYYIGMSENGSCDAVNNKHEKGVKWKFVPLGINLEHPMFIISSIDWPGNFLCLESDGLSVKGESHFENFKVNGLWKICDVERESETPGLNSANV</sequence>
<evidence type="ECO:0000313" key="4">
    <source>
        <dbReference type="RefSeq" id="XP_022293569.1"/>
    </source>
</evidence>
<dbReference type="GeneID" id="111104108"/>
<dbReference type="Proteomes" id="UP000694844">
    <property type="component" value="Chromosome 7"/>
</dbReference>
<evidence type="ECO:0000313" key="3">
    <source>
        <dbReference type="Proteomes" id="UP000694844"/>
    </source>
</evidence>
<feature type="compositionally biased region" description="Basic and acidic residues" evidence="1">
    <location>
        <begin position="197"/>
        <end position="207"/>
    </location>
</feature>
<reference evidence="4" key="1">
    <citation type="submission" date="2025-08" db="UniProtKB">
        <authorList>
            <consortium name="RefSeq"/>
        </authorList>
    </citation>
    <scope>IDENTIFICATION</scope>
    <source>
        <tissue evidence="4">Whole sample</tissue>
    </source>
</reference>
<evidence type="ECO:0000256" key="1">
    <source>
        <dbReference type="SAM" id="MobiDB-lite"/>
    </source>
</evidence>
<feature type="transmembrane region" description="Helical" evidence="2">
    <location>
        <begin position="141"/>
        <end position="166"/>
    </location>
</feature>
<dbReference type="AlphaFoldDB" id="A0A8B8ATL9"/>
<protein>
    <submittedName>
        <fullName evidence="4">Uncharacterized protein LOC111104108 isoform X1</fullName>
    </submittedName>
</protein>
<feature type="region of interest" description="Disordered" evidence="1">
    <location>
        <begin position="188"/>
        <end position="207"/>
    </location>
</feature>
<gene>
    <name evidence="4" type="primary">LOC111104108</name>
</gene>
<keyword evidence="2" id="KW-1133">Transmembrane helix</keyword>
<dbReference type="RefSeq" id="XP_022293569.1">
    <property type="nucleotide sequence ID" value="XM_022437861.1"/>
</dbReference>
<dbReference type="KEGG" id="cvn:111104108"/>
<evidence type="ECO:0000256" key="2">
    <source>
        <dbReference type="SAM" id="Phobius"/>
    </source>
</evidence>
<keyword evidence="3" id="KW-1185">Reference proteome</keyword>
<name>A0A8B8ATL9_CRAVI</name>
<keyword evidence="2" id="KW-0472">Membrane</keyword>
<proteinExistence type="predicted"/>
<dbReference type="OrthoDB" id="6092766at2759"/>
<organism evidence="3 4">
    <name type="scientific">Crassostrea virginica</name>
    <name type="common">Eastern oyster</name>
    <dbReference type="NCBI Taxonomy" id="6565"/>
    <lineage>
        <taxon>Eukaryota</taxon>
        <taxon>Metazoa</taxon>
        <taxon>Spiralia</taxon>
        <taxon>Lophotrochozoa</taxon>
        <taxon>Mollusca</taxon>
        <taxon>Bivalvia</taxon>
        <taxon>Autobranchia</taxon>
        <taxon>Pteriomorphia</taxon>
        <taxon>Ostreida</taxon>
        <taxon>Ostreoidea</taxon>
        <taxon>Ostreidae</taxon>
        <taxon>Crassostrea</taxon>
    </lineage>
</organism>
<keyword evidence="2" id="KW-0812">Transmembrane</keyword>
<accession>A0A8B8ATL9</accession>
<feature type="transmembrane region" description="Helical" evidence="2">
    <location>
        <begin position="428"/>
        <end position="446"/>
    </location>
</feature>